<keyword evidence="1" id="KW-1133">Transmembrane helix</keyword>
<feature type="non-terminal residue" evidence="2">
    <location>
        <position position="80"/>
    </location>
</feature>
<dbReference type="Proteomes" id="UP000824112">
    <property type="component" value="Unassembled WGS sequence"/>
</dbReference>
<keyword evidence="1" id="KW-0812">Transmembrane</keyword>
<feature type="transmembrane region" description="Helical" evidence="1">
    <location>
        <begin position="47"/>
        <end position="64"/>
    </location>
</feature>
<feature type="transmembrane region" description="Helical" evidence="1">
    <location>
        <begin position="12"/>
        <end position="35"/>
    </location>
</feature>
<comment type="caution">
    <text evidence="2">The sequence shown here is derived from an EMBL/GenBank/DDBJ whole genome shotgun (WGS) entry which is preliminary data.</text>
</comment>
<protein>
    <submittedName>
        <fullName evidence="2">Transporter</fullName>
    </submittedName>
</protein>
<evidence type="ECO:0000256" key="1">
    <source>
        <dbReference type="SAM" id="Phobius"/>
    </source>
</evidence>
<gene>
    <name evidence="2" type="ORF">IAB03_02490</name>
</gene>
<proteinExistence type="predicted"/>
<accession>A0A9D1M674</accession>
<evidence type="ECO:0000313" key="3">
    <source>
        <dbReference type="Proteomes" id="UP000824112"/>
    </source>
</evidence>
<reference evidence="2" key="1">
    <citation type="submission" date="2020-10" db="EMBL/GenBank/DDBJ databases">
        <authorList>
            <person name="Gilroy R."/>
        </authorList>
    </citation>
    <scope>NUCLEOTIDE SEQUENCE</scope>
    <source>
        <strain evidence="2">CHK158-818</strain>
    </source>
</reference>
<evidence type="ECO:0000313" key="2">
    <source>
        <dbReference type="EMBL" id="HIU54658.1"/>
    </source>
</evidence>
<name>A0A9D1M674_9BACT</name>
<organism evidence="2 3">
    <name type="scientific">Candidatus Gallibacteroides avistercoris</name>
    <dbReference type="NCBI Taxonomy" id="2840833"/>
    <lineage>
        <taxon>Bacteria</taxon>
        <taxon>Pseudomonadati</taxon>
        <taxon>Bacteroidota</taxon>
        <taxon>Bacteroidia</taxon>
        <taxon>Bacteroidales</taxon>
        <taxon>Bacteroidaceae</taxon>
        <taxon>Bacteroidaceae incertae sedis</taxon>
        <taxon>Candidatus Gallibacteroides</taxon>
    </lineage>
</organism>
<dbReference type="AlphaFoldDB" id="A0A9D1M674"/>
<keyword evidence="1" id="KW-0472">Membrane</keyword>
<dbReference type="EMBL" id="DVNA01000056">
    <property type="protein sequence ID" value="HIU54658.1"/>
    <property type="molecule type" value="Genomic_DNA"/>
</dbReference>
<reference evidence="2" key="2">
    <citation type="journal article" date="2021" name="PeerJ">
        <title>Extensive microbial diversity within the chicken gut microbiome revealed by metagenomics and culture.</title>
        <authorList>
            <person name="Gilroy R."/>
            <person name="Ravi A."/>
            <person name="Getino M."/>
            <person name="Pursley I."/>
            <person name="Horton D.L."/>
            <person name="Alikhan N.F."/>
            <person name="Baker D."/>
            <person name="Gharbi K."/>
            <person name="Hall N."/>
            <person name="Watson M."/>
            <person name="Adriaenssens E.M."/>
            <person name="Foster-Nyarko E."/>
            <person name="Jarju S."/>
            <person name="Secka A."/>
            <person name="Antonio M."/>
            <person name="Oren A."/>
            <person name="Chaudhuri R.R."/>
            <person name="La Ragione R."/>
            <person name="Hildebrand F."/>
            <person name="Pallen M.J."/>
        </authorList>
    </citation>
    <scope>NUCLEOTIDE SEQUENCE</scope>
    <source>
        <strain evidence="2">CHK158-818</strain>
    </source>
</reference>
<sequence>MKEQIIRFFKMWTLPLGMFAGVGVYLMFHYIPWLSLLKVLAKGANDYILPLMVFIQLFTTFCKVNPRKMRICRWHIIMIT</sequence>